<comment type="caution">
    <text evidence="1">The sequence shown here is derived from an EMBL/GenBank/DDBJ whole genome shotgun (WGS) entry which is preliminary data.</text>
</comment>
<dbReference type="EMBL" id="JAGSPN010000007">
    <property type="protein sequence ID" value="MBR7782712.1"/>
    <property type="molecule type" value="Genomic_DNA"/>
</dbReference>
<dbReference type="PROSITE" id="PS51257">
    <property type="entry name" value="PROKAR_LIPOPROTEIN"/>
    <property type="match status" value="1"/>
</dbReference>
<dbReference type="AlphaFoldDB" id="A0A941I5E6"/>
<evidence type="ECO:0000313" key="1">
    <source>
        <dbReference type="EMBL" id="MBR7782712.1"/>
    </source>
</evidence>
<keyword evidence="2" id="KW-1185">Reference proteome</keyword>
<organism evidence="1 2">
    <name type="scientific">Undibacterium luofuense</name>
    <dbReference type="NCBI Taxonomy" id="2828733"/>
    <lineage>
        <taxon>Bacteria</taxon>
        <taxon>Pseudomonadati</taxon>
        <taxon>Pseudomonadota</taxon>
        <taxon>Betaproteobacteria</taxon>
        <taxon>Burkholderiales</taxon>
        <taxon>Oxalobacteraceae</taxon>
        <taxon>Undibacterium</taxon>
    </lineage>
</organism>
<gene>
    <name evidence="1" type="ORF">KDM89_11200</name>
</gene>
<sequence>MFTLKQKLRWILHFVFIGTFLVGCNGTSVVDIHFEGEVDHYTQDSKSPIQTVSIDDNVIKDSSLLFPIMSMKMDALSMQIRLSSHFSNWIIHNQSNKTIRFRFDELKCVGRDSQTLSALPLNGILTGLISKEDKRVTKLAPVTPIEINPTENRWIDPYPKFDKLTIFNTCSWRKNGEAPKEIKDLSDLIGTEFALALPYESEGKTGQYVFRLKIKNVGSRVSYF</sequence>
<dbReference type="Proteomes" id="UP000680067">
    <property type="component" value="Unassembled WGS sequence"/>
</dbReference>
<name>A0A941I5E6_9BURK</name>
<evidence type="ECO:0000313" key="2">
    <source>
        <dbReference type="Proteomes" id="UP000680067"/>
    </source>
</evidence>
<protein>
    <recommendedName>
        <fullName evidence="3">Lipoprotein</fullName>
    </recommendedName>
</protein>
<accession>A0A941I5E6</accession>
<dbReference type="RefSeq" id="WP_212688017.1">
    <property type="nucleotide sequence ID" value="NZ_JAGSPN010000007.1"/>
</dbReference>
<evidence type="ECO:0008006" key="3">
    <source>
        <dbReference type="Google" id="ProtNLM"/>
    </source>
</evidence>
<proteinExistence type="predicted"/>
<reference evidence="1" key="1">
    <citation type="submission" date="2021-04" db="EMBL/GenBank/DDBJ databases">
        <title>novel species isolated from subtropical streams in China.</title>
        <authorList>
            <person name="Lu H."/>
        </authorList>
    </citation>
    <scope>NUCLEOTIDE SEQUENCE</scope>
    <source>
        <strain evidence="1">LFS511W</strain>
    </source>
</reference>